<keyword evidence="5 14" id="KW-0378">Hydrolase</keyword>
<dbReference type="GO" id="GO:0045892">
    <property type="term" value="P:negative regulation of DNA-templated transcription"/>
    <property type="evidence" value="ECO:0007669"/>
    <property type="project" value="InterPro"/>
</dbReference>
<dbReference type="InterPro" id="IPR036388">
    <property type="entry name" value="WH-like_DNA-bd_sf"/>
</dbReference>
<dbReference type="Gene3D" id="2.10.109.10">
    <property type="entry name" value="Umud Fragment, subunit A"/>
    <property type="match status" value="1"/>
</dbReference>
<dbReference type="PANTHER" id="PTHR33516:SF2">
    <property type="entry name" value="LEXA REPRESSOR-RELATED"/>
    <property type="match status" value="1"/>
</dbReference>
<keyword evidence="9" id="KW-0804">Transcription</keyword>
<dbReference type="InterPro" id="IPR036390">
    <property type="entry name" value="WH_DNA-bd_sf"/>
</dbReference>
<dbReference type="Gene3D" id="1.10.10.10">
    <property type="entry name" value="Winged helix-like DNA-binding domain superfamily/Winged helix DNA-binding domain"/>
    <property type="match status" value="1"/>
</dbReference>
<dbReference type="GO" id="GO:0003677">
    <property type="term" value="F:DNA binding"/>
    <property type="evidence" value="ECO:0007669"/>
    <property type="project" value="UniProtKB-KW"/>
</dbReference>
<keyword evidence="8" id="KW-0238">DNA-binding</keyword>
<evidence type="ECO:0000259" key="13">
    <source>
        <dbReference type="Pfam" id="PF01726"/>
    </source>
</evidence>
<evidence type="ECO:0000256" key="11">
    <source>
        <dbReference type="ARBA" id="ARBA00023236"/>
    </source>
</evidence>
<dbReference type="EC" id="3.4.21.88" evidence="14"/>
<dbReference type="EMBL" id="UOGH01000226">
    <property type="protein sequence ID" value="VAX31958.1"/>
    <property type="molecule type" value="Genomic_DNA"/>
</dbReference>
<evidence type="ECO:0000256" key="6">
    <source>
        <dbReference type="ARBA" id="ARBA00022813"/>
    </source>
</evidence>
<evidence type="ECO:0000256" key="8">
    <source>
        <dbReference type="ARBA" id="ARBA00023125"/>
    </source>
</evidence>
<keyword evidence="14" id="KW-0645">Protease</keyword>
<dbReference type="Pfam" id="PF01726">
    <property type="entry name" value="LexA_DNA_bind"/>
    <property type="match status" value="1"/>
</dbReference>
<proteinExistence type="inferred from homology"/>
<dbReference type="InterPro" id="IPR006197">
    <property type="entry name" value="Peptidase_S24_LexA"/>
</dbReference>
<dbReference type="PRINTS" id="PR00726">
    <property type="entry name" value="LEXASERPTASE"/>
</dbReference>
<evidence type="ECO:0000256" key="10">
    <source>
        <dbReference type="ARBA" id="ARBA00023204"/>
    </source>
</evidence>
<keyword evidence="6" id="KW-0068">Autocatalytic cleavage</keyword>
<dbReference type="GO" id="GO:0006260">
    <property type="term" value="P:DNA replication"/>
    <property type="evidence" value="ECO:0007669"/>
    <property type="project" value="UniProtKB-KW"/>
</dbReference>
<keyword evidence="2" id="KW-0678">Repressor</keyword>
<keyword evidence="7" id="KW-0805">Transcription regulation</keyword>
<feature type="domain" description="LexA repressor DNA-binding" evidence="13">
    <location>
        <begin position="2"/>
        <end position="64"/>
    </location>
</feature>
<dbReference type="InterPro" id="IPR006199">
    <property type="entry name" value="LexA_DNA-bd_dom"/>
</dbReference>
<dbReference type="InterPro" id="IPR006200">
    <property type="entry name" value="LexA"/>
</dbReference>
<dbReference type="GO" id="GO:0004252">
    <property type="term" value="F:serine-type endopeptidase activity"/>
    <property type="evidence" value="ECO:0007669"/>
    <property type="project" value="UniProtKB-EC"/>
</dbReference>
<comment type="similarity">
    <text evidence="1">Belongs to the peptidase S24 family.</text>
</comment>
<feature type="domain" description="Peptidase S24/S26A/S26B/S26C" evidence="12">
    <location>
        <begin position="79"/>
        <end position="192"/>
    </location>
</feature>
<dbReference type="GO" id="GO:0006508">
    <property type="term" value="P:proteolysis"/>
    <property type="evidence" value="ECO:0007669"/>
    <property type="project" value="UniProtKB-KW"/>
</dbReference>
<dbReference type="FunFam" id="2.10.109.10:FF:000001">
    <property type="entry name" value="LexA repressor"/>
    <property type="match status" value="1"/>
</dbReference>
<evidence type="ECO:0000256" key="7">
    <source>
        <dbReference type="ARBA" id="ARBA00023015"/>
    </source>
</evidence>
<dbReference type="CDD" id="cd06529">
    <property type="entry name" value="S24_LexA-like"/>
    <property type="match status" value="1"/>
</dbReference>
<dbReference type="Pfam" id="PF00717">
    <property type="entry name" value="Peptidase_S24"/>
    <property type="match status" value="1"/>
</dbReference>
<reference evidence="14" key="1">
    <citation type="submission" date="2018-06" db="EMBL/GenBank/DDBJ databases">
        <authorList>
            <person name="Zhirakovskaya E."/>
        </authorList>
    </citation>
    <scope>NUCLEOTIDE SEQUENCE</scope>
</reference>
<organism evidence="14">
    <name type="scientific">hydrothermal vent metagenome</name>
    <dbReference type="NCBI Taxonomy" id="652676"/>
    <lineage>
        <taxon>unclassified sequences</taxon>
        <taxon>metagenomes</taxon>
        <taxon>ecological metagenomes</taxon>
    </lineage>
</organism>
<dbReference type="NCBIfam" id="TIGR00498">
    <property type="entry name" value="lexA"/>
    <property type="match status" value="1"/>
</dbReference>
<dbReference type="AlphaFoldDB" id="A0A3B1D7L8"/>
<dbReference type="InterPro" id="IPR015927">
    <property type="entry name" value="Peptidase_S24_S26A/B/C"/>
</dbReference>
<accession>A0A3B1D7L8</accession>
<evidence type="ECO:0000313" key="14">
    <source>
        <dbReference type="EMBL" id="VAX31958.1"/>
    </source>
</evidence>
<evidence type="ECO:0000256" key="4">
    <source>
        <dbReference type="ARBA" id="ARBA00022763"/>
    </source>
</evidence>
<dbReference type="InterPro" id="IPR036286">
    <property type="entry name" value="LexA/Signal_pep-like_sf"/>
</dbReference>
<evidence type="ECO:0000259" key="12">
    <source>
        <dbReference type="Pfam" id="PF00717"/>
    </source>
</evidence>
<evidence type="ECO:0000256" key="3">
    <source>
        <dbReference type="ARBA" id="ARBA00022705"/>
    </source>
</evidence>
<dbReference type="HAMAP" id="MF_00015">
    <property type="entry name" value="LexA"/>
    <property type="match status" value="1"/>
</dbReference>
<dbReference type="InterPro" id="IPR039418">
    <property type="entry name" value="LexA-like"/>
</dbReference>
<dbReference type="GO" id="GO:0006281">
    <property type="term" value="P:DNA repair"/>
    <property type="evidence" value="ECO:0007669"/>
    <property type="project" value="UniProtKB-KW"/>
</dbReference>
<keyword evidence="10" id="KW-0234">DNA repair</keyword>
<keyword evidence="3" id="KW-0235">DNA replication</keyword>
<evidence type="ECO:0000256" key="5">
    <source>
        <dbReference type="ARBA" id="ARBA00022801"/>
    </source>
</evidence>
<dbReference type="SUPFAM" id="SSF51306">
    <property type="entry name" value="LexA/Signal peptidase"/>
    <property type="match status" value="1"/>
</dbReference>
<evidence type="ECO:0000256" key="9">
    <source>
        <dbReference type="ARBA" id="ARBA00023163"/>
    </source>
</evidence>
<evidence type="ECO:0000256" key="2">
    <source>
        <dbReference type="ARBA" id="ARBA00022491"/>
    </source>
</evidence>
<dbReference type="GO" id="GO:0009432">
    <property type="term" value="P:SOS response"/>
    <property type="evidence" value="ECO:0007669"/>
    <property type="project" value="UniProtKB-KW"/>
</dbReference>
<dbReference type="SUPFAM" id="SSF46785">
    <property type="entry name" value="Winged helix' DNA-binding domain"/>
    <property type="match status" value="1"/>
</dbReference>
<protein>
    <submittedName>
        <fullName evidence="14">SOS-response repressor and protease LexA</fullName>
        <ecNumber evidence="14">3.4.21.88</ecNumber>
    </submittedName>
</protein>
<gene>
    <name evidence="14" type="ORF">MNBD_NITROSPIRAE02-309</name>
</gene>
<keyword evidence="11" id="KW-0742">SOS response</keyword>
<evidence type="ECO:0000256" key="1">
    <source>
        <dbReference type="ARBA" id="ARBA00007484"/>
    </source>
</evidence>
<dbReference type="PANTHER" id="PTHR33516">
    <property type="entry name" value="LEXA REPRESSOR"/>
    <property type="match status" value="1"/>
</dbReference>
<sequence length="200" mass="22106">MNLTPQQKKVLDYIKEHILNIGYPPTVREVAGEFGYRSPLSAKLHIDALVKKGFLKKTPSRSRGLEVVGLSPYKTVQIPVAGRIRAGAPIFATENIEEYISVDRQMLRTEDGFGLRVVGESMKGAGILEGDIVIINPEVEAKRGDIVVALIGDEATVKRFYPEGKKIRLQPENPEMSPIIVAAEEVRIIGKVTGLIRRFS</sequence>
<name>A0A3B1D7L8_9ZZZZ</name>
<keyword evidence="4" id="KW-0227">DNA damage</keyword>
<dbReference type="InterPro" id="IPR050077">
    <property type="entry name" value="LexA_repressor"/>
</dbReference>